<organism evidence="1 2">
    <name type="scientific">Thetidibacter halocola</name>
    <dbReference type="NCBI Taxonomy" id="2827239"/>
    <lineage>
        <taxon>Bacteria</taxon>
        <taxon>Pseudomonadati</taxon>
        <taxon>Pseudomonadota</taxon>
        <taxon>Alphaproteobacteria</taxon>
        <taxon>Rhodobacterales</taxon>
        <taxon>Roseobacteraceae</taxon>
        <taxon>Thetidibacter</taxon>
    </lineage>
</organism>
<keyword evidence="2" id="KW-1185">Reference proteome</keyword>
<gene>
    <name evidence="1" type="ORF">KB874_18690</name>
</gene>
<name>A0A8J7WJB4_9RHOB</name>
<accession>A0A8J7WJB4</accession>
<dbReference type="Proteomes" id="UP000681356">
    <property type="component" value="Unassembled WGS sequence"/>
</dbReference>
<sequence length="252" mass="27561">MQDTGALTLPQRRILVEAADYLSAALCADLTELADGALYASGLAAQDLACLALEGLGLFNPAGRRRTWVVALTGEAARAHLDARLDLTPGQFSEVLQAFVEHAIGHVRSLPDDRTPFTVPPMHARIGAALLAGGYLRRAEGGRVRWTDRIHPYMQEALLWDSEGRCLSAVYAAQEEAEARLFLSRLPDHLRRSLTRTVREEGGMAGLGLLRRHWTGSGWSDLPLVTGQRQAGKDLQLTLYMTVAELILDGRI</sequence>
<proteinExistence type="predicted"/>
<dbReference type="AlphaFoldDB" id="A0A8J7WJB4"/>
<reference evidence="1" key="1">
    <citation type="submission" date="2021-04" db="EMBL/GenBank/DDBJ databases">
        <authorList>
            <person name="Yoon J."/>
        </authorList>
    </citation>
    <scope>NUCLEOTIDE SEQUENCE</scope>
    <source>
        <strain evidence="1">KMU-90</strain>
    </source>
</reference>
<dbReference type="RefSeq" id="WP_212538076.1">
    <property type="nucleotide sequence ID" value="NZ_JAGTUU010000008.1"/>
</dbReference>
<dbReference type="EMBL" id="JAGTUU010000008">
    <property type="protein sequence ID" value="MBS0126118.1"/>
    <property type="molecule type" value="Genomic_DNA"/>
</dbReference>
<protein>
    <submittedName>
        <fullName evidence="1">Uncharacterized protein</fullName>
    </submittedName>
</protein>
<comment type="caution">
    <text evidence="1">The sequence shown here is derived from an EMBL/GenBank/DDBJ whole genome shotgun (WGS) entry which is preliminary data.</text>
</comment>
<evidence type="ECO:0000313" key="1">
    <source>
        <dbReference type="EMBL" id="MBS0126118.1"/>
    </source>
</evidence>
<evidence type="ECO:0000313" key="2">
    <source>
        <dbReference type="Proteomes" id="UP000681356"/>
    </source>
</evidence>